<proteinExistence type="evidence at transcript level"/>
<organism evidence="1">
    <name type="scientific">Babesia bovis</name>
    <dbReference type="NCBI Taxonomy" id="5865"/>
    <lineage>
        <taxon>Eukaryota</taxon>
        <taxon>Sar</taxon>
        <taxon>Alveolata</taxon>
        <taxon>Apicomplexa</taxon>
        <taxon>Aconoidasida</taxon>
        <taxon>Piroplasmida</taxon>
        <taxon>Babesiidae</taxon>
        <taxon>Babesia</taxon>
    </lineage>
</organism>
<evidence type="ECO:0000313" key="1">
    <source>
        <dbReference type="EMBL" id="BAN64708.1"/>
    </source>
</evidence>
<dbReference type="EMBL" id="AK440914">
    <property type="protein sequence ID" value="BAN64708.1"/>
    <property type="molecule type" value="mRNA"/>
</dbReference>
<dbReference type="AlphaFoldDB" id="S6B093"/>
<protein>
    <submittedName>
        <fullName evidence="1">Uncharacterized protein</fullName>
    </submittedName>
</protein>
<sequence length="81" mass="8347">MVISTALSSFSILPSSLGPAGLAQVNVNDEMLRSNIATCGRCGLEFTDILPILVSIPVGDASNSRNSAVDRNAVITSKLGV</sequence>
<reference evidence="1" key="1">
    <citation type="journal article" date="2014" name="BMC Genomics">
        <title>The Babesia bovis gene and promoter model: an update from full-length EST analysis.</title>
        <authorList>
            <person name="Yamagishi J."/>
            <person name="Wakaguri H."/>
            <person name="Yokoyama N."/>
            <person name="Yamashita R."/>
            <person name="Suzuki Y."/>
            <person name="Xuan X."/>
            <person name="Igarashi I."/>
        </authorList>
    </citation>
    <scope>NUCLEOTIDE SEQUENCE</scope>
    <source>
        <strain evidence="1">Texas</strain>
    </source>
</reference>
<name>S6B093_BABBO</name>
<accession>S6B093</accession>